<keyword evidence="8" id="KW-0520">NAD</keyword>
<dbReference type="OrthoDB" id="9791656at2"/>
<accession>A0A4R6V370</accession>
<evidence type="ECO:0000256" key="10">
    <source>
        <dbReference type="RuleBase" id="RU003476"/>
    </source>
</evidence>
<evidence type="ECO:0000256" key="6">
    <source>
        <dbReference type="ARBA" id="ARBA00022801"/>
    </source>
</evidence>
<dbReference type="GO" id="GO:0006742">
    <property type="term" value="P:NADP+ catabolic process"/>
    <property type="evidence" value="ECO:0007669"/>
    <property type="project" value="TreeGrafter"/>
</dbReference>
<dbReference type="InterPro" id="IPR015375">
    <property type="entry name" value="NADH_PPase-like_N"/>
</dbReference>
<comment type="cofactor">
    <cofactor evidence="1">
        <name>Mg(2+)</name>
        <dbReference type="ChEBI" id="CHEBI:18420"/>
    </cofactor>
</comment>
<feature type="domain" description="Nudix hydrolase" evidence="11">
    <location>
        <begin position="150"/>
        <end position="273"/>
    </location>
</feature>
<dbReference type="Pfam" id="PF00293">
    <property type="entry name" value="NUDIX"/>
    <property type="match status" value="1"/>
</dbReference>
<dbReference type="PANTHER" id="PTHR42904:SF6">
    <property type="entry name" value="NAD-CAPPED RNA HYDROLASE NUDT12"/>
    <property type="match status" value="1"/>
</dbReference>
<proteinExistence type="inferred from homology"/>
<dbReference type="InterPro" id="IPR020476">
    <property type="entry name" value="Nudix_hydrolase"/>
</dbReference>
<comment type="caution">
    <text evidence="12">The sequence shown here is derived from an EMBL/GenBank/DDBJ whole genome shotgun (WGS) entry which is preliminary data.</text>
</comment>
<dbReference type="InterPro" id="IPR020084">
    <property type="entry name" value="NUDIX_hydrolase_CS"/>
</dbReference>
<dbReference type="Proteomes" id="UP000295375">
    <property type="component" value="Unassembled WGS sequence"/>
</dbReference>
<sequence length="297" mass="34078">MDIFFSLQRESLQRRNPERLQTWQNDTNARVMLVHDGQLSIAAEPHYRSLHALTAQQQSELILLGLYRGLPTFALRVEQAQFHGEEIAWGDLRQCAHLLDAETLSIAIQAKALCHWHQTHPFCARCGKPTVMKDAGYRRLCEHCQAEHFPRCDPAVIVGVQFNGQLLLGRQSGWPEKRYSVIAGFAEPGESLEQAVVREVMEETGIRVETVRYLQSQPWPYPSSLMLAFMAEAEHDEIELRDQELENARWVSRESLQSLMQAGEIKLPPRASIAYQIIRQWYEQEGADFAALIKSIW</sequence>
<dbReference type="EC" id="3.6.1.22" evidence="4"/>
<evidence type="ECO:0000256" key="2">
    <source>
        <dbReference type="ARBA" id="ARBA00001947"/>
    </source>
</evidence>
<dbReference type="InterPro" id="IPR049734">
    <property type="entry name" value="NudC-like_C"/>
</dbReference>
<dbReference type="EMBL" id="SNYM01000002">
    <property type="protein sequence ID" value="TDQ50584.1"/>
    <property type="molecule type" value="Genomic_DNA"/>
</dbReference>
<dbReference type="GO" id="GO:0035529">
    <property type="term" value="F:NADH pyrophosphatase activity"/>
    <property type="evidence" value="ECO:0007669"/>
    <property type="project" value="TreeGrafter"/>
</dbReference>
<dbReference type="PROSITE" id="PS00893">
    <property type="entry name" value="NUDIX_BOX"/>
    <property type="match status" value="1"/>
</dbReference>
<evidence type="ECO:0000256" key="1">
    <source>
        <dbReference type="ARBA" id="ARBA00001946"/>
    </source>
</evidence>
<dbReference type="NCBIfam" id="NF001299">
    <property type="entry name" value="PRK00241.1"/>
    <property type="match status" value="1"/>
</dbReference>
<evidence type="ECO:0000313" key="12">
    <source>
        <dbReference type="EMBL" id="TDQ50584.1"/>
    </source>
</evidence>
<dbReference type="PRINTS" id="PR00502">
    <property type="entry name" value="NUDIXFAMILY"/>
</dbReference>
<keyword evidence="6 10" id="KW-0378">Hydrolase</keyword>
<dbReference type="InterPro" id="IPR015797">
    <property type="entry name" value="NUDIX_hydrolase-like_dom_sf"/>
</dbReference>
<evidence type="ECO:0000259" key="11">
    <source>
        <dbReference type="PROSITE" id="PS51462"/>
    </source>
</evidence>
<organism evidence="12 13">
    <name type="scientific">Permianibacter aggregans</name>
    <dbReference type="NCBI Taxonomy" id="1510150"/>
    <lineage>
        <taxon>Bacteria</taxon>
        <taxon>Pseudomonadati</taxon>
        <taxon>Pseudomonadota</taxon>
        <taxon>Gammaproteobacteria</taxon>
        <taxon>Pseudomonadales</taxon>
        <taxon>Pseudomonadaceae</taxon>
        <taxon>Permianibacter</taxon>
    </lineage>
</organism>
<evidence type="ECO:0000256" key="3">
    <source>
        <dbReference type="ARBA" id="ARBA00009595"/>
    </source>
</evidence>
<evidence type="ECO:0000256" key="5">
    <source>
        <dbReference type="ARBA" id="ARBA00022723"/>
    </source>
</evidence>
<dbReference type="Pfam" id="PF09296">
    <property type="entry name" value="NUDIX-like"/>
    <property type="match status" value="1"/>
</dbReference>
<dbReference type="GO" id="GO:0019677">
    <property type="term" value="P:NAD+ catabolic process"/>
    <property type="evidence" value="ECO:0007669"/>
    <property type="project" value="TreeGrafter"/>
</dbReference>
<dbReference type="PANTHER" id="PTHR42904">
    <property type="entry name" value="NUDIX HYDROLASE, NUDC SUBFAMILY"/>
    <property type="match status" value="1"/>
</dbReference>
<comment type="catalytic activity">
    <reaction evidence="9">
        <text>a 5'-end NAD(+)-phospho-ribonucleoside in mRNA + H2O = a 5'-end phospho-adenosine-phospho-ribonucleoside in mRNA + beta-nicotinamide D-ribonucleotide + 2 H(+)</text>
        <dbReference type="Rhea" id="RHEA:60876"/>
        <dbReference type="Rhea" id="RHEA-COMP:15698"/>
        <dbReference type="Rhea" id="RHEA-COMP:15719"/>
        <dbReference type="ChEBI" id="CHEBI:14649"/>
        <dbReference type="ChEBI" id="CHEBI:15377"/>
        <dbReference type="ChEBI" id="CHEBI:15378"/>
        <dbReference type="ChEBI" id="CHEBI:144029"/>
        <dbReference type="ChEBI" id="CHEBI:144051"/>
    </reaction>
    <physiologicalReaction direction="left-to-right" evidence="9">
        <dbReference type="Rhea" id="RHEA:60877"/>
    </physiologicalReaction>
</comment>
<gene>
    <name evidence="12" type="ORF">EV696_102267</name>
</gene>
<dbReference type="GO" id="GO:0046872">
    <property type="term" value="F:metal ion binding"/>
    <property type="evidence" value="ECO:0007669"/>
    <property type="project" value="UniProtKB-KW"/>
</dbReference>
<dbReference type="Gene3D" id="3.90.79.10">
    <property type="entry name" value="Nucleoside Triphosphate Pyrophosphohydrolase"/>
    <property type="match status" value="1"/>
</dbReference>
<evidence type="ECO:0000313" key="13">
    <source>
        <dbReference type="Proteomes" id="UP000295375"/>
    </source>
</evidence>
<dbReference type="InterPro" id="IPR015376">
    <property type="entry name" value="Znr_NADH_PPase"/>
</dbReference>
<dbReference type="InterPro" id="IPR050241">
    <property type="entry name" value="NAD-cap_RNA_hydrolase_NudC"/>
</dbReference>
<dbReference type="Pfam" id="PF09297">
    <property type="entry name" value="Zn_ribbon_NUD"/>
    <property type="match status" value="1"/>
</dbReference>
<evidence type="ECO:0000256" key="4">
    <source>
        <dbReference type="ARBA" id="ARBA00012381"/>
    </source>
</evidence>
<keyword evidence="13" id="KW-1185">Reference proteome</keyword>
<comment type="similarity">
    <text evidence="3">Belongs to the Nudix hydrolase family. NudC subfamily.</text>
</comment>
<reference evidence="12 13" key="1">
    <citation type="submission" date="2019-03" db="EMBL/GenBank/DDBJ databases">
        <title>Genomic Encyclopedia of Type Strains, Phase IV (KMG-IV): sequencing the most valuable type-strain genomes for metagenomic binning, comparative biology and taxonomic classification.</title>
        <authorList>
            <person name="Goeker M."/>
        </authorList>
    </citation>
    <scope>NUCLEOTIDE SEQUENCE [LARGE SCALE GENOMIC DNA]</scope>
    <source>
        <strain evidence="12 13">DSM 103792</strain>
    </source>
</reference>
<comment type="cofactor">
    <cofactor evidence="2">
        <name>Zn(2+)</name>
        <dbReference type="ChEBI" id="CHEBI:29105"/>
    </cofactor>
</comment>
<keyword evidence="7" id="KW-0460">Magnesium</keyword>
<evidence type="ECO:0000256" key="7">
    <source>
        <dbReference type="ARBA" id="ARBA00022842"/>
    </source>
</evidence>
<keyword evidence="5" id="KW-0479">Metal-binding</keyword>
<dbReference type="GO" id="GO:0005829">
    <property type="term" value="C:cytosol"/>
    <property type="evidence" value="ECO:0007669"/>
    <property type="project" value="TreeGrafter"/>
</dbReference>
<protein>
    <recommendedName>
        <fullName evidence="4">NAD(+) diphosphatase</fullName>
        <ecNumber evidence="4">3.6.1.22</ecNumber>
    </recommendedName>
</protein>
<dbReference type="CDD" id="cd03429">
    <property type="entry name" value="NUDIX_NADH_pyrophosphatase_Nudt13"/>
    <property type="match status" value="1"/>
</dbReference>
<dbReference type="Gene3D" id="3.90.79.20">
    <property type="match status" value="1"/>
</dbReference>
<dbReference type="PROSITE" id="PS51462">
    <property type="entry name" value="NUDIX"/>
    <property type="match status" value="1"/>
</dbReference>
<dbReference type="RefSeq" id="WP_133587871.1">
    <property type="nucleotide sequence ID" value="NZ_CP037953.1"/>
</dbReference>
<evidence type="ECO:0000256" key="8">
    <source>
        <dbReference type="ARBA" id="ARBA00023027"/>
    </source>
</evidence>
<dbReference type="AlphaFoldDB" id="A0A4R6V370"/>
<dbReference type="InterPro" id="IPR000086">
    <property type="entry name" value="NUDIX_hydrolase_dom"/>
</dbReference>
<evidence type="ECO:0000256" key="9">
    <source>
        <dbReference type="ARBA" id="ARBA00023679"/>
    </source>
</evidence>
<dbReference type="SUPFAM" id="SSF55811">
    <property type="entry name" value="Nudix"/>
    <property type="match status" value="2"/>
</dbReference>
<name>A0A4R6V370_9GAMM</name>